<accession>A0A091VNS0</accession>
<proteinExistence type="predicted"/>
<keyword evidence="2" id="KW-1185">Reference proteome</keyword>
<sequence length="193" mass="22751">SRNIGLAKSKVRTLNFRKVNFQRFKHLVDEIPWEIVLKDKGTEQSWQLFKDTFLRAQELSIPLCKKSGRARRKPVWLSKDLLLNLRCKKEVHSQWKQGTWGEYREMARTCRYGIRKAKAQMEQKLARDVKNNKKGFYKYIRQKRKAKESVTALIDMNGELVTMDMEKAEVLNEFFISVFIGSQASCTYQVPEP</sequence>
<dbReference type="Proteomes" id="UP000053283">
    <property type="component" value="Unassembled WGS sequence"/>
</dbReference>
<dbReference type="PANTHER" id="PTHR33395">
    <property type="entry name" value="TRANSCRIPTASE, PUTATIVE-RELATED-RELATED"/>
    <property type="match status" value="1"/>
</dbReference>
<evidence type="ECO:0000313" key="2">
    <source>
        <dbReference type="Proteomes" id="UP000053283"/>
    </source>
</evidence>
<dbReference type="EMBL" id="KL411190">
    <property type="protein sequence ID" value="KFR04113.1"/>
    <property type="molecule type" value="Genomic_DNA"/>
</dbReference>
<dbReference type="GO" id="GO:0031012">
    <property type="term" value="C:extracellular matrix"/>
    <property type="evidence" value="ECO:0007669"/>
    <property type="project" value="TreeGrafter"/>
</dbReference>
<dbReference type="GO" id="GO:0061343">
    <property type="term" value="P:cell adhesion involved in heart morphogenesis"/>
    <property type="evidence" value="ECO:0007669"/>
    <property type="project" value="TreeGrafter"/>
</dbReference>
<organism evidence="1 2">
    <name type="scientific">Nipponia nippon</name>
    <name type="common">Crested ibis</name>
    <name type="synonym">Ibis nippon</name>
    <dbReference type="NCBI Taxonomy" id="128390"/>
    <lineage>
        <taxon>Eukaryota</taxon>
        <taxon>Metazoa</taxon>
        <taxon>Chordata</taxon>
        <taxon>Craniata</taxon>
        <taxon>Vertebrata</taxon>
        <taxon>Euteleostomi</taxon>
        <taxon>Archelosauria</taxon>
        <taxon>Archosauria</taxon>
        <taxon>Dinosauria</taxon>
        <taxon>Saurischia</taxon>
        <taxon>Theropoda</taxon>
        <taxon>Coelurosauria</taxon>
        <taxon>Aves</taxon>
        <taxon>Neognathae</taxon>
        <taxon>Neoaves</taxon>
        <taxon>Aequornithes</taxon>
        <taxon>Pelecaniformes</taxon>
        <taxon>Threskiornithidae</taxon>
        <taxon>Nipponia</taxon>
    </lineage>
</organism>
<dbReference type="PANTHER" id="PTHR33395:SF22">
    <property type="entry name" value="REVERSE TRANSCRIPTASE DOMAIN-CONTAINING PROTEIN"/>
    <property type="match status" value="1"/>
</dbReference>
<name>A0A091VNS0_NIPNI</name>
<reference evidence="1 2" key="1">
    <citation type="submission" date="2014-04" db="EMBL/GenBank/DDBJ databases">
        <title>Genome evolution of avian class.</title>
        <authorList>
            <person name="Zhang G."/>
            <person name="Li C."/>
        </authorList>
    </citation>
    <scope>NUCLEOTIDE SEQUENCE [LARGE SCALE GENOMIC DNA]</scope>
    <source>
        <strain evidence="1">BGI_Y956</strain>
    </source>
</reference>
<feature type="non-terminal residue" evidence="1">
    <location>
        <position position="1"/>
    </location>
</feature>
<evidence type="ECO:0000313" key="1">
    <source>
        <dbReference type="EMBL" id="KFR04113.1"/>
    </source>
</evidence>
<gene>
    <name evidence="1" type="ORF">Y956_00814</name>
</gene>
<dbReference type="AlphaFoldDB" id="A0A091VNS0"/>
<protein>
    <submittedName>
        <fullName evidence="1">Uncharacterized protein</fullName>
    </submittedName>
</protein>
<dbReference type="STRING" id="128390.A0A091VNS0"/>
<dbReference type="GO" id="GO:0007508">
    <property type="term" value="P:larval heart development"/>
    <property type="evidence" value="ECO:0007669"/>
    <property type="project" value="TreeGrafter"/>
</dbReference>
<feature type="non-terminal residue" evidence="1">
    <location>
        <position position="193"/>
    </location>
</feature>